<evidence type="ECO:0000313" key="1">
    <source>
        <dbReference type="EMBL" id="MBO8415167.1"/>
    </source>
</evidence>
<comment type="caution">
    <text evidence="1">The sequence shown here is derived from an EMBL/GenBank/DDBJ whole genome shotgun (WGS) entry which is preliminary data.</text>
</comment>
<dbReference type="AlphaFoldDB" id="A0A9D9DB25"/>
<organism evidence="1 2">
    <name type="scientific">Candidatus Avisuccinivibrio stercorigallinarum</name>
    <dbReference type="NCBI Taxonomy" id="2840704"/>
    <lineage>
        <taxon>Bacteria</taxon>
        <taxon>Pseudomonadati</taxon>
        <taxon>Pseudomonadota</taxon>
        <taxon>Gammaproteobacteria</taxon>
        <taxon>Aeromonadales</taxon>
        <taxon>Succinivibrionaceae</taxon>
        <taxon>Succinivibrionaceae incertae sedis</taxon>
        <taxon>Candidatus Avisuccinivibrio</taxon>
    </lineage>
</organism>
<evidence type="ECO:0000313" key="2">
    <source>
        <dbReference type="Proteomes" id="UP000823631"/>
    </source>
</evidence>
<reference evidence="1" key="2">
    <citation type="journal article" date="2021" name="PeerJ">
        <title>Extensive microbial diversity within the chicken gut microbiome revealed by metagenomics and culture.</title>
        <authorList>
            <person name="Gilroy R."/>
            <person name="Ravi A."/>
            <person name="Getino M."/>
            <person name="Pursley I."/>
            <person name="Horton D.L."/>
            <person name="Alikhan N.F."/>
            <person name="Baker D."/>
            <person name="Gharbi K."/>
            <person name="Hall N."/>
            <person name="Watson M."/>
            <person name="Adriaenssens E.M."/>
            <person name="Foster-Nyarko E."/>
            <person name="Jarju S."/>
            <person name="Secka A."/>
            <person name="Antonio M."/>
            <person name="Oren A."/>
            <person name="Chaudhuri R.R."/>
            <person name="La Ragione R."/>
            <person name="Hildebrand F."/>
            <person name="Pallen M.J."/>
        </authorList>
    </citation>
    <scope>NUCLEOTIDE SEQUENCE</scope>
    <source>
        <strain evidence="1">17213</strain>
    </source>
</reference>
<protein>
    <submittedName>
        <fullName evidence="1">Uncharacterized protein</fullName>
    </submittedName>
</protein>
<accession>A0A9D9DB25</accession>
<dbReference type="EMBL" id="JADINH010000036">
    <property type="protein sequence ID" value="MBO8415167.1"/>
    <property type="molecule type" value="Genomic_DNA"/>
</dbReference>
<name>A0A9D9DB25_9GAMM</name>
<dbReference type="Proteomes" id="UP000823631">
    <property type="component" value="Unassembled WGS sequence"/>
</dbReference>
<reference evidence="1" key="1">
    <citation type="submission" date="2020-10" db="EMBL/GenBank/DDBJ databases">
        <authorList>
            <person name="Gilroy R."/>
        </authorList>
    </citation>
    <scope>NUCLEOTIDE SEQUENCE</scope>
    <source>
        <strain evidence="1">17213</strain>
    </source>
</reference>
<proteinExistence type="predicted"/>
<sequence length="108" mass="12496">MHADLTQIDTQTGLPIDNNIKTFNSQIRSLDNALVGESFQAIKFGYKIRKDNLEFGRDLYREKQHISMTELIKINPNHPLVKIYLSKSGNIEKQDELKQIIQTEHSNN</sequence>
<gene>
    <name evidence="1" type="ORF">IAB19_02155</name>
</gene>